<feature type="region of interest" description="Disordered" evidence="1">
    <location>
        <begin position="187"/>
        <end position="207"/>
    </location>
</feature>
<dbReference type="EMBL" id="JAPZVP010000026">
    <property type="protein sequence ID" value="MDA1362643.1"/>
    <property type="molecule type" value="Genomic_DNA"/>
</dbReference>
<organism evidence="2 3">
    <name type="scientific">Glycomyces luteolus</name>
    <dbReference type="NCBI Taxonomy" id="2670330"/>
    <lineage>
        <taxon>Bacteria</taxon>
        <taxon>Bacillati</taxon>
        <taxon>Actinomycetota</taxon>
        <taxon>Actinomycetes</taxon>
        <taxon>Glycomycetales</taxon>
        <taxon>Glycomycetaceae</taxon>
        <taxon>Glycomyces</taxon>
    </lineage>
</organism>
<evidence type="ECO:0000256" key="1">
    <source>
        <dbReference type="SAM" id="MobiDB-lite"/>
    </source>
</evidence>
<feature type="compositionally biased region" description="Basic and acidic residues" evidence="1">
    <location>
        <begin position="196"/>
        <end position="207"/>
    </location>
</feature>
<dbReference type="Gene3D" id="3.90.1200.10">
    <property type="match status" value="1"/>
</dbReference>
<dbReference type="InterPro" id="IPR011009">
    <property type="entry name" value="Kinase-like_dom_sf"/>
</dbReference>
<dbReference type="Proteomes" id="UP001146067">
    <property type="component" value="Unassembled WGS sequence"/>
</dbReference>
<comment type="caution">
    <text evidence="2">The sequence shown here is derived from an EMBL/GenBank/DDBJ whole genome shotgun (WGS) entry which is preliminary data.</text>
</comment>
<evidence type="ECO:0000313" key="2">
    <source>
        <dbReference type="EMBL" id="MDA1362643.1"/>
    </source>
</evidence>
<gene>
    <name evidence="2" type="ORF">O1R50_23680</name>
</gene>
<name>A0A9X3PC46_9ACTN</name>
<dbReference type="RefSeq" id="WP_270112728.1">
    <property type="nucleotide sequence ID" value="NZ_JAPZVP010000026.1"/>
</dbReference>
<protein>
    <recommendedName>
        <fullName evidence="4">Aminoglycoside phosphotransferase domain-containing protein</fullName>
    </recommendedName>
</protein>
<reference evidence="2" key="1">
    <citation type="submission" date="2022-12" db="EMBL/GenBank/DDBJ databases">
        <title>Gycomyces niveus sp.nov.,a novel actinomycete isolated from soil in Shouguan.</title>
        <authorList>
            <person name="Yang X."/>
        </authorList>
    </citation>
    <scope>NUCLEOTIDE SEQUENCE</scope>
    <source>
        <strain evidence="2">NEAU-A15</strain>
    </source>
</reference>
<dbReference type="SUPFAM" id="SSF56112">
    <property type="entry name" value="Protein kinase-like (PK-like)"/>
    <property type="match status" value="1"/>
</dbReference>
<proteinExistence type="predicted"/>
<dbReference type="Gene3D" id="3.30.200.150">
    <property type="match status" value="1"/>
</dbReference>
<evidence type="ECO:0000313" key="3">
    <source>
        <dbReference type="Proteomes" id="UP001146067"/>
    </source>
</evidence>
<evidence type="ECO:0008006" key="4">
    <source>
        <dbReference type="Google" id="ProtNLM"/>
    </source>
</evidence>
<sequence>MWKPMIDAGLVRERIVEELGPVTAWEAITEGENSQAYSAVTDGRELIVRVNLRREGFALDEWAGSLRLGGGVLVPEVIAIGAIDEAWFCASTRLPGTRLCDLETPAVAAAAPAVAAALRRISGLPLAGAGGYGGVDPSTGKGRSPSWAGAVAWGVPRSWSAIADRAGGLASAALLHARHRAAVGVLLPQRNARARTRPDDRPAPSRP</sequence>
<dbReference type="AlphaFoldDB" id="A0A9X3PC46"/>
<accession>A0A9X3PC46</accession>
<keyword evidence="3" id="KW-1185">Reference proteome</keyword>